<dbReference type="AlphaFoldDB" id="A0A0V1M1U3"/>
<accession>A0A0V1M1U3</accession>
<protein>
    <submittedName>
        <fullName evidence="1">Uncharacterized protein</fullName>
    </submittedName>
</protein>
<dbReference type="Proteomes" id="UP000054843">
    <property type="component" value="Unassembled WGS sequence"/>
</dbReference>
<evidence type="ECO:0000313" key="1">
    <source>
        <dbReference type="EMBL" id="KRZ65594.1"/>
    </source>
</evidence>
<evidence type="ECO:0000313" key="2">
    <source>
        <dbReference type="Proteomes" id="UP000054843"/>
    </source>
</evidence>
<proteinExistence type="predicted"/>
<gene>
    <name evidence="1" type="ORF">T10_487</name>
</gene>
<organism evidence="1 2">
    <name type="scientific">Trichinella papuae</name>
    <dbReference type="NCBI Taxonomy" id="268474"/>
    <lineage>
        <taxon>Eukaryota</taxon>
        <taxon>Metazoa</taxon>
        <taxon>Ecdysozoa</taxon>
        <taxon>Nematoda</taxon>
        <taxon>Enoplea</taxon>
        <taxon>Dorylaimia</taxon>
        <taxon>Trichinellida</taxon>
        <taxon>Trichinellidae</taxon>
        <taxon>Trichinella</taxon>
    </lineage>
</organism>
<name>A0A0V1M1U3_9BILA</name>
<dbReference type="EMBL" id="JYDO01000325">
    <property type="protein sequence ID" value="KRZ65594.1"/>
    <property type="molecule type" value="Genomic_DNA"/>
</dbReference>
<keyword evidence="2" id="KW-1185">Reference proteome</keyword>
<sequence>MKEKNFSLLENSTQKYFIVIGGGNVRLFVFHCGLIWQFEHRSEMEELKMQFCRFPVGGCSRFDSGKSMKSSGHSPSLDFIAILRYELQCQIAGSSSNGTNLLKGLKAICIQFRLERNNISKPNHTGEVSVSDWFCYQAVNHVGDLRQIRFSMLLRLHTFSTFTNVKVRCLEDPEMEEYVDELEGLAESLSDDEHVEKEDMFNECQY</sequence>
<reference evidence="1 2" key="1">
    <citation type="submission" date="2015-01" db="EMBL/GenBank/DDBJ databases">
        <title>Evolution of Trichinella species and genotypes.</title>
        <authorList>
            <person name="Korhonen P.K."/>
            <person name="Edoardo P."/>
            <person name="Giuseppe L.R."/>
            <person name="Gasser R.B."/>
        </authorList>
    </citation>
    <scope>NUCLEOTIDE SEQUENCE [LARGE SCALE GENOMIC DNA]</scope>
    <source>
        <strain evidence="1">ISS1980</strain>
    </source>
</reference>
<comment type="caution">
    <text evidence="1">The sequence shown here is derived from an EMBL/GenBank/DDBJ whole genome shotgun (WGS) entry which is preliminary data.</text>
</comment>